<feature type="region of interest" description="Disordered" evidence="2">
    <location>
        <begin position="609"/>
        <end position="640"/>
    </location>
</feature>
<feature type="compositionally biased region" description="Polar residues" evidence="2">
    <location>
        <begin position="283"/>
        <end position="292"/>
    </location>
</feature>
<evidence type="ECO:0000313" key="3">
    <source>
        <dbReference type="EMBL" id="KAK0671010.1"/>
    </source>
</evidence>
<keyword evidence="4" id="KW-1185">Reference proteome</keyword>
<feature type="compositionally biased region" description="Low complexity" evidence="2">
    <location>
        <begin position="73"/>
        <end position="86"/>
    </location>
</feature>
<reference evidence="3" key="1">
    <citation type="submission" date="2023-06" db="EMBL/GenBank/DDBJ databases">
        <title>Genome-scale phylogeny and comparative genomics of the fungal order Sordariales.</title>
        <authorList>
            <consortium name="Lawrence Berkeley National Laboratory"/>
            <person name="Hensen N."/>
            <person name="Bonometti L."/>
            <person name="Westerberg I."/>
            <person name="Brannstrom I.O."/>
            <person name="Guillou S."/>
            <person name="Cros-Aarteil S."/>
            <person name="Calhoun S."/>
            <person name="Haridas S."/>
            <person name="Kuo A."/>
            <person name="Mondo S."/>
            <person name="Pangilinan J."/>
            <person name="Riley R."/>
            <person name="Labutti K."/>
            <person name="Andreopoulos B."/>
            <person name="Lipzen A."/>
            <person name="Chen C."/>
            <person name="Yanf M."/>
            <person name="Daum C."/>
            <person name="Ng V."/>
            <person name="Clum A."/>
            <person name="Steindorff A."/>
            <person name="Ohm R."/>
            <person name="Martin F."/>
            <person name="Silar P."/>
            <person name="Natvig D."/>
            <person name="Lalanne C."/>
            <person name="Gautier V."/>
            <person name="Ament-Velasquez S.L."/>
            <person name="Kruys A."/>
            <person name="Hutchinson M.I."/>
            <person name="Powell A.J."/>
            <person name="Barry K."/>
            <person name="Miller A.N."/>
            <person name="Grigoriev I.V."/>
            <person name="Debuchy R."/>
            <person name="Gladieux P."/>
            <person name="Thoren M.H."/>
            <person name="Johannesson H."/>
        </authorList>
    </citation>
    <scope>NUCLEOTIDE SEQUENCE</scope>
    <source>
        <strain evidence="3">CBS 307.81</strain>
    </source>
</reference>
<name>A0AA39ZHV5_9PEZI</name>
<feature type="region of interest" description="Disordered" evidence="2">
    <location>
        <begin position="61"/>
        <end position="88"/>
    </location>
</feature>
<evidence type="ECO:0000256" key="1">
    <source>
        <dbReference type="SAM" id="Coils"/>
    </source>
</evidence>
<dbReference type="Proteomes" id="UP001174997">
    <property type="component" value="Unassembled WGS sequence"/>
</dbReference>
<protein>
    <submittedName>
        <fullName evidence="3">Uncharacterized protein</fullName>
    </submittedName>
</protein>
<feature type="coiled-coil region" evidence="1">
    <location>
        <begin position="438"/>
        <end position="477"/>
    </location>
</feature>
<accession>A0AA39ZHV5</accession>
<feature type="compositionally biased region" description="Low complexity" evidence="2">
    <location>
        <begin position="498"/>
        <end position="510"/>
    </location>
</feature>
<dbReference type="EMBL" id="JAULSY010000025">
    <property type="protein sequence ID" value="KAK0671010.1"/>
    <property type="molecule type" value="Genomic_DNA"/>
</dbReference>
<feature type="compositionally biased region" description="Acidic residues" evidence="2">
    <location>
        <begin position="613"/>
        <end position="627"/>
    </location>
</feature>
<feature type="region of interest" description="Disordered" evidence="2">
    <location>
        <begin position="274"/>
        <end position="294"/>
    </location>
</feature>
<comment type="caution">
    <text evidence="3">The sequence shown here is derived from an EMBL/GenBank/DDBJ whole genome shotgun (WGS) entry which is preliminary data.</text>
</comment>
<feature type="region of interest" description="Disordered" evidence="2">
    <location>
        <begin position="122"/>
        <end position="240"/>
    </location>
</feature>
<sequence>MAELANPFPVLSLAGVINTNGYCSISLAEAVLGCGTLDVELNGGSFRADILPDRIIITATEPYEEDNSRAEGSASETTETTSSETSVPSLLNRFAPASLAPANSPGLLWALDLQQASTSTIRSTLTSTRTSTRTSTSTSTSTSTVRSTSTSTARSTSTSTARSTSTSTLRSTSTSTSTLRSTSTTTSRSSSTPRPSSTSTLTSTVRSTSTSTPRPTTTIRSTSTSTRTSTRTSTSTSTSTVTRRFPFLTIGRSAASPTVTSAVITAPSFTGAPRFPPGRTLHTLPSSSTVTTRGLPAPVSPTQIPSQGENGLLSLHGVLNGILGRSFRAQSQDKDEATTEPVEPNTPKGSSNIPGPARPDTTEDKLATDVNNTTAATSEEIELTASCSRPGVSKLLDINLDLSRINIDLDLYLDILAGSSSSSSGGLVSGLLNGLLGRRDLKADLKAEAAEMAAEQREKAQKLKDRLRADAAEEKERVIKKTYEAKCGAVLAVPTASSSAVSSPTSTGVPPRRPAKSNNRPGRPEPAREITETVVTVEEVSEEVVVEECILKCERASVKASVKAGEVRECLGVTVRRRFEVDNCVYFVGGVEVVDLEVVLLIEEEVQASRLGEEEDETDEDEEEEDLRSDSFVPVRVRRQ</sequence>
<feature type="region of interest" description="Disordered" evidence="2">
    <location>
        <begin position="498"/>
        <end position="530"/>
    </location>
</feature>
<organism evidence="3 4">
    <name type="scientific">Cercophora samala</name>
    <dbReference type="NCBI Taxonomy" id="330535"/>
    <lineage>
        <taxon>Eukaryota</taxon>
        <taxon>Fungi</taxon>
        <taxon>Dikarya</taxon>
        <taxon>Ascomycota</taxon>
        <taxon>Pezizomycotina</taxon>
        <taxon>Sordariomycetes</taxon>
        <taxon>Sordariomycetidae</taxon>
        <taxon>Sordariales</taxon>
        <taxon>Lasiosphaeriaceae</taxon>
        <taxon>Cercophora</taxon>
    </lineage>
</organism>
<proteinExistence type="predicted"/>
<dbReference type="AlphaFoldDB" id="A0AA39ZHV5"/>
<feature type="region of interest" description="Disordered" evidence="2">
    <location>
        <begin position="328"/>
        <end position="365"/>
    </location>
</feature>
<keyword evidence="1" id="KW-0175">Coiled coil</keyword>
<evidence type="ECO:0000256" key="2">
    <source>
        <dbReference type="SAM" id="MobiDB-lite"/>
    </source>
</evidence>
<evidence type="ECO:0000313" key="4">
    <source>
        <dbReference type="Proteomes" id="UP001174997"/>
    </source>
</evidence>
<gene>
    <name evidence="3" type="ORF">QBC41DRAFT_271382</name>
</gene>